<evidence type="ECO:0000313" key="1">
    <source>
        <dbReference type="EMBL" id="PIZ44569.1"/>
    </source>
</evidence>
<dbReference type="Proteomes" id="UP000230553">
    <property type="component" value="Unassembled WGS sequence"/>
</dbReference>
<evidence type="ECO:0000313" key="2">
    <source>
        <dbReference type="Proteomes" id="UP000230553"/>
    </source>
</evidence>
<proteinExistence type="predicted"/>
<dbReference type="AlphaFoldDB" id="A0A2M7TFC3"/>
<name>A0A2M7TFC3_9BACT</name>
<protein>
    <submittedName>
        <fullName evidence="1">Uncharacterized protein</fullName>
    </submittedName>
</protein>
<organism evidence="1 2">
    <name type="scientific">Candidatus Wolfebacteria bacterium CG_4_10_14_0_2_um_filter_39_18</name>
    <dbReference type="NCBI Taxonomy" id="1975061"/>
    <lineage>
        <taxon>Bacteria</taxon>
        <taxon>Candidatus Wolfeibacteriota</taxon>
    </lineage>
</organism>
<dbReference type="EMBL" id="PFNM01000043">
    <property type="protein sequence ID" value="PIZ44569.1"/>
    <property type="molecule type" value="Genomic_DNA"/>
</dbReference>
<accession>A0A2M7TFC3</accession>
<sequence length="64" mass="7875">MNFILIKFMELLQKLTELLKYATNWFDQYILANLGWFIRGLIELLIKIFQFFIDALNWVLQYVR</sequence>
<gene>
    <name evidence="1" type="ORF">COY31_02385</name>
</gene>
<comment type="caution">
    <text evidence="1">The sequence shown here is derived from an EMBL/GenBank/DDBJ whole genome shotgun (WGS) entry which is preliminary data.</text>
</comment>
<reference evidence="2" key="1">
    <citation type="submission" date="2017-09" db="EMBL/GenBank/DDBJ databases">
        <title>Depth-based differentiation of microbial function through sediment-hosted aquifers and enrichment of novel symbionts in the deep terrestrial subsurface.</title>
        <authorList>
            <person name="Probst A.J."/>
            <person name="Ladd B."/>
            <person name="Jarett J.K."/>
            <person name="Geller-Mcgrath D.E."/>
            <person name="Sieber C.M.K."/>
            <person name="Emerson J.B."/>
            <person name="Anantharaman K."/>
            <person name="Thomas B.C."/>
            <person name="Malmstrom R."/>
            <person name="Stieglmeier M."/>
            <person name="Klingl A."/>
            <person name="Woyke T."/>
            <person name="Ryan C.M."/>
            <person name="Banfield J.F."/>
        </authorList>
    </citation>
    <scope>NUCLEOTIDE SEQUENCE [LARGE SCALE GENOMIC DNA]</scope>
</reference>